<evidence type="ECO:0000256" key="3">
    <source>
        <dbReference type="ARBA" id="ARBA00008725"/>
    </source>
</evidence>
<protein>
    <recommendedName>
        <fullName evidence="10">Phosphate-binding protein</fullName>
    </recommendedName>
</protein>
<dbReference type="RefSeq" id="WP_058265097.1">
    <property type="nucleotide sequence ID" value="NZ_FMYN01000002.1"/>
</dbReference>
<keyword evidence="5 10" id="KW-0813">Transport</keyword>
<dbReference type="PROSITE" id="PS51257">
    <property type="entry name" value="PROKAR_LIPOPROTEIN"/>
    <property type="match status" value="1"/>
</dbReference>
<dbReference type="InterPro" id="IPR011862">
    <property type="entry name" value="Phos-bd"/>
</dbReference>
<feature type="chain" id="PRO_5039755839" description="Phosphate-binding protein" evidence="10">
    <location>
        <begin position="25"/>
        <end position="314"/>
    </location>
</feature>
<dbReference type="NCBIfam" id="TIGR02136">
    <property type="entry name" value="ptsS_2"/>
    <property type="match status" value="1"/>
</dbReference>
<evidence type="ECO:0000256" key="9">
    <source>
        <dbReference type="ARBA" id="ARBA00023288"/>
    </source>
</evidence>
<dbReference type="SUPFAM" id="SSF53850">
    <property type="entry name" value="Periplasmic binding protein-like II"/>
    <property type="match status" value="1"/>
</dbReference>
<keyword evidence="9 10" id="KW-0449">Lipoprotein</keyword>
<keyword evidence="6 10" id="KW-0592">Phosphate transport</keyword>
<dbReference type="AlphaFoldDB" id="A0A0V8GG92"/>
<evidence type="ECO:0000256" key="6">
    <source>
        <dbReference type="ARBA" id="ARBA00022592"/>
    </source>
</evidence>
<evidence type="ECO:0000313" key="13">
    <source>
        <dbReference type="Proteomes" id="UP000053797"/>
    </source>
</evidence>
<keyword evidence="7 10" id="KW-0732">Signal</keyword>
<evidence type="ECO:0000256" key="2">
    <source>
        <dbReference type="ARBA" id="ARBA00004193"/>
    </source>
</evidence>
<keyword evidence="10" id="KW-0472">Membrane</keyword>
<gene>
    <name evidence="12" type="ORF">AS033_07375</name>
</gene>
<dbReference type="GO" id="GO:0042301">
    <property type="term" value="F:phosphate ion binding"/>
    <property type="evidence" value="ECO:0007669"/>
    <property type="project" value="UniProtKB-UniRule"/>
</dbReference>
<evidence type="ECO:0000256" key="10">
    <source>
        <dbReference type="RuleBase" id="RU367119"/>
    </source>
</evidence>
<organism evidence="12 13">
    <name type="scientific">Exiguobacterium indicum</name>
    <dbReference type="NCBI Taxonomy" id="296995"/>
    <lineage>
        <taxon>Bacteria</taxon>
        <taxon>Bacillati</taxon>
        <taxon>Bacillota</taxon>
        <taxon>Bacilli</taxon>
        <taxon>Bacillales</taxon>
        <taxon>Bacillales Family XII. Incertae Sedis</taxon>
        <taxon>Exiguobacterium</taxon>
    </lineage>
</organism>
<evidence type="ECO:0000256" key="7">
    <source>
        <dbReference type="ARBA" id="ARBA00022729"/>
    </source>
</evidence>
<dbReference type="PANTHER" id="PTHR30570:SF1">
    <property type="entry name" value="PHOSPHATE-BINDING PROTEIN PSTS"/>
    <property type="match status" value="1"/>
</dbReference>
<dbReference type="Proteomes" id="UP000053797">
    <property type="component" value="Unassembled WGS sequence"/>
</dbReference>
<dbReference type="PANTHER" id="PTHR30570">
    <property type="entry name" value="PERIPLASMIC PHOSPHATE BINDING COMPONENT OF PHOSPHATE ABC TRANSPORTER"/>
    <property type="match status" value="1"/>
</dbReference>
<feature type="signal peptide" evidence="10">
    <location>
        <begin position="1"/>
        <end position="24"/>
    </location>
</feature>
<sequence>MSWMKKTALITTVASIAVVGAACGNDKGGSASSSDLKGKIAIDGSSTVFPIMEAVGEEYSMEQPDVDVTVGVSGTGGGFKRFVVGETDLSNASREIKEEEAAEAKKNSIEYTKLSLAYDGLTVAVSKENTWVKELSMEQLEKIWLDPNVKTWKDVDSSYPAEPLKFFSPGKDSGTFDFFSEKVLEKKDMRKDVQLSEDDNVLVKGVEGTKGAIGYFGYAYYAENKDKLKEVPLSAEGKDAVDPTPETIKDLSYPLSREIYTYVNNKSMKDKKQVADFVQFTNENAGDLAEEVGYIKMPQDRYDENAKAIEDAMK</sequence>
<accession>A0A0V8GG92</accession>
<comment type="caution">
    <text evidence="12">The sequence shown here is derived from an EMBL/GenBank/DDBJ whole genome shotgun (WGS) entry which is preliminary data.</text>
</comment>
<dbReference type="Pfam" id="PF12849">
    <property type="entry name" value="PBP_like_2"/>
    <property type="match status" value="1"/>
</dbReference>
<keyword evidence="8 10" id="KW-0564">Palmitate</keyword>
<dbReference type="OrthoDB" id="9790048at2"/>
<comment type="similarity">
    <text evidence="3 10">Belongs to the PstS family.</text>
</comment>
<dbReference type="Gene3D" id="3.40.190.10">
    <property type="entry name" value="Periplasmic binding protein-like II"/>
    <property type="match status" value="2"/>
</dbReference>
<evidence type="ECO:0000259" key="11">
    <source>
        <dbReference type="Pfam" id="PF12849"/>
    </source>
</evidence>
<dbReference type="InterPro" id="IPR050811">
    <property type="entry name" value="Phosphate_ABC_transporter"/>
</dbReference>
<dbReference type="EMBL" id="LNQL01000002">
    <property type="protein sequence ID" value="KSU49186.1"/>
    <property type="molecule type" value="Genomic_DNA"/>
</dbReference>
<name>A0A0V8GG92_9BACL</name>
<comment type="subunit">
    <text evidence="4 10">The complex is composed of two ATP-binding proteins (PstB), two transmembrane proteins (PstC and PstA) and a solute-binding protein (PstS).</text>
</comment>
<reference evidence="12 13" key="1">
    <citation type="journal article" date="2015" name="Int. J. Syst. Evol. Microbiol.">
        <title>Exiguobacterium enclense sp. nov., isolated from sediment.</title>
        <authorList>
            <person name="Dastager S.G."/>
            <person name="Mawlankar R."/>
            <person name="Sonalkar V.V."/>
            <person name="Thorat M.N."/>
            <person name="Mual P."/>
            <person name="Verma A."/>
            <person name="Krishnamurthi S."/>
            <person name="Tang S.K."/>
            <person name="Li W.J."/>
        </authorList>
    </citation>
    <scope>NUCLEOTIDE SEQUENCE [LARGE SCALE GENOMIC DNA]</scope>
    <source>
        <strain evidence="12 13">NIO-1109</strain>
    </source>
</reference>
<evidence type="ECO:0000256" key="4">
    <source>
        <dbReference type="ARBA" id="ARBA00011529"/>
    </source>
</evidence>
<dbReference type="CDD" id="cd13654">
    <property type="entry name" value="PBP2_phosphate_like_2"/>
    <property type="match status" value="1"/>
</dbReference>
<evidence type="ECO:0000256" key="5">
    <source>
        <dbReference type="ARBA" id="ARBA00022448"/>
    </source>
</evidence>
<evidence type="ECO:0000256" key="1">
    <source>
        <dbReference type="ARBA" id="ARBA00002841"/>
    </source>
</evidence>
<comment type="function">
    <text evidence="1">Part of the ABC transporter complex PstSACB involved in phosphate import.</text>
</comment>
<evidence type="ECO:0000256" key="8">
    <source>
        <dbReference type="ARBA" id="ARBA00023139"/>
    </source>
</evidence>
<proteinExistence type="inferred from homology"/>
<dbReference type="GO" id="GO:0005886">
    <property type="term" value="C:plasma membrane"/>
    <property type="evidence" value="ECO:0007669"/>
    <property type="project" value="UniProtKB-SubCell"/>
</dbReference>
<evidence type="ECO:0000313" key="12">
    <source>
        <dbReference type="EMBL" id="KSU49186.1"/>
    </source>
</evidence>
<keyword evidence="10" id="KW-1003">Cell membrane</keyword>
<dbReference type="InterPro" id="IPR024370">
    <property type="entry name" value="PBP_domain"/>
</dbReference>
<dbReference type="GO" id="GO:0006817">
    <property type="term" value="P:phosphate ion transport"/>
    <property type="evidence" value="ECO:0007669"/>
    <property type="project" value="UniProtKB-UniRule"/>
</dbReference>
<comment type="function">
    <text evidence="10">Involved in the system for phosphate transport across the cytoplasmic membrane.</text>
</comment>
<dbReference type="GeneID" id="90836034"/>
<feature type="domain" description="PBP" evidence="11">
    <location>
        <begin position="31"/>
        <end position="281"/>
    </location>
</feature>
<comment type="subcellular location">
    <subcellularLocation>
        <location evidence="2 10">Cell membrane</location>
        <topology evidence="2 10">Lipid-anchor</topology>
    </subcellularLocation>
</comment>